<dbReference type="InterPro" id="IPR032675">
    <property type="entry name" value="LRR_dom_sf"/>
</dbReference>
<feature type="compositionally biased region" description="Polar residues" evidence="4">
    <location>
        <begin position="1369"/>
        <end position="1384"/>
    </location>
</feature>
<feature type="region of interest" description="Disordered" evidence="4">
    <location>
        <begin position="1088"/>
        <end position="1133"/>
    </location>
</feature>
<feature type="chain" id="PRO_5007591276" evidence="5">
    <location>
        <begin position="27"/>
        <end position="1584"/>
    </location>
</feature>
<keyword evidence="2 5" id="KW-0732">Signal</keyword>
<dbReference type="Proteomes" id="UP000075809">
    <property type="component" value="Unassembled WGS sequence"/>
</dbReference>
<evidence type="ECO:0000256" key="5">
    <source>
        <dbReference type="SAM" id="SignalP"/>
    </source>
</evidence>
<dbReference type="SMART" id="SM00082">
    <property type="entry name" value="LRRCT"/>
    <property type="match status" value="1"/>
</dbReference>
<dbReference type="STRING" id="64791.A0A151WLH3"/>
<feature type="compositionally biased region" description="Polar residues" evidence="4">
    <location>
        <begin position="1039"/>
        <end position="1052"/>
    </location>
</feature>
<name>A0A151WLH3_9HYME</name>
<dbReference type="GO" id="GO:0005615">
    <property type="term" value="C:extracellular space"/>
    <property type="evidence" value="ECO:0007669"/>
    <property type="project" value="TreeGrafter"/>
</dbReference>
<dbReference type="SMART" id="SM00365">
    <property type="entry name" value="LRR_SD22"/>
    <property type="match status" value="7"/>
</dbReference>
<evidence type="ECO:0000256" key="4">
    <source>
        <dbReference type="SAM" id="MobiDB-lite"/>
    </source>
</evidence>
<feature type="domain" description="LRRCT" evidence="6">
    <location>
        <begin position="900"/>
        <end position="942"/>
    </location>
</feature>
<dbReference type="PANTHER" id="PTHR45712">
    <property type="entry name" value="AGAP008170-PA"/>
    <property type="match status" value="1"/>
</dbReference>
<feature type="region of interest" description="Disordered" evidence="4">
    <location>
        <begin position="1361"/>
        <end position="1384"/>
    </location>
</feature>
<dbReference type="EMBL" id="KQ982959">
    <property type="protein sequence ID" value="KYQ48657.1"/>
    <property type="molecule type" value="Genomic_DNA"/>
</dbReference>
<protein>
    <submittedName>
        <fullName evidence="7">Insulin-like growth factor-binding protein complex acid labile subunit</fullName>
    </submittedName>
</protein>
<dbReference type="PANTHER" id="PTHR45712:SF22">
    <property type="entry name" value="INSULIN-LIKE GROWTH FACTOR-BINDING PROTEIN COMPLEX ACID LABILE SUBUNIT"/>
    <property type="match status" value="1"/>
</dbReference>
<dbReference type="Gene3D" id="3.80.10.10">
    <property type="entry name" value="Ribonuclease Inhibitor"/>
    <property type="match status" value="7"/>
</dbReference>
<evidence type="ECO:0000256" key="2">
    <source>
        <dbReference type="ARBA" id="ARBA00022729"/>
    </source>
</evidence>
<organism evidence="7 8">
    <name type="scientific">Mycetomoellerius zeteki</name>
    <dbReference type="NCBI Taxonomy" id="64791"/>
    <lineage>
        <taxon>Eukaryota</taxon>
        <taxon>Metazoa</taxon>
        <taxon>Ecdysozoa</taxon>
        <taxon>Arthropoda</taxon>
        <taxon>Hexapoda</taxon>
        <taxon>Insecta</taxon>
        <taxon>Pterygota</taxon>
        <taxon>Neoptera</taxon>
        <taxon>Endopterygota</taxon>
        <taxon>Hymenoptera</taxon>
        <taxon>Apocrita</taxon>
        <taxon>Aculeata</taxon>
        <taxon>Formicoidea</taxon>
        <taxon>Formicidae</taxon>
        <taxon>Myrmicinae</taxon>
        <taxon>Mycetomoellerius</taxon>
    </lineage>
</organism>
<evidence type="ECO:0000259" key="6">
    <source>
        <dbReference type="SMART" id="SM00082"/>
    </source>
</evidence>
<gene>
    <name evidence="7" type="ORF">ALC60_12162</name>
</gene>
<dbReference type="InterPro" id="IPR000483">
    <property type="entry name" value="Cys-rich_flank_reg_C"/>
</dbReference>
<evidence type="ECO:0000313" key="7">
    <source>
        <dbReference type="EMBL" id="KYQ48657.1"/>
    </source>
</evidence>
<reference evidence="7 8" key="1">
    <citation type="submission" date="2015-09" db="EMBL/GenBank/DDBJ databases">
        <title>Trachymyrmex zeteki WGS genome.</title>
        <authorList>
            <person name="Nygaard S."/>
            <person name="Hu H."/>
            <person name="Boomsma J."/>
            <person name="Zhang G."/>
        </authorList>
    </citation>
    <scope>NUCLEOTIDE SEQUENCE [LARGE SCALE GENOMIC DNA]</scope>
    <source>
        <strain evidence="7">Tzet28-1</strain>
        <tissue evidence="7">Whole body</tissue>
    </source>
</reference>
<dbReference type="SUPFAM" id="SSF52058">
    <property type="entry name" value="L domain-like"/>
    <property type="match status" value="4"/>
</dbReference>
<feature type="region of interest" description="Disordered" evidence="4">
    <location>
        <begin position="1150"/>
        <end position="1169"/>
    </location>
</feature>
<feature type="signal peptide" evidence="5">
    <location>
        <begin position="1"/>
        <end position="26"/>
    </location>
</feature>
<keyword evidence="8" id="KW-1185">Reference proteome</keyword>
<dbReference type="GO" id="GO:0071944">
    <property type="term" value="C:cell periphery"/>
    <property type="evidence" value="ECO:0007669"/>
    <property type="project" value="UniProtKB-ARBA"/>
</dbReference>
<dbReference type="FunFam" id="3.80.10.10:FF:001164">
    <property type="entry name" value="GH01279p"/>
    <property type="match status" value="2"/>
</dbReference>
<sequence length="1584" mass="177099">MVRSSQGDGLLIIGWLLALRFIGAGAQCSHSELPKVLEGLQAVSHYMDRPVDELILENNNLPSLPGKVFATLRVLRLMLRNNRLERVSSGCLHDSLLELFIVESDLRSLPVDSLENLQGVEAMTLQSRVMKRLPRFSGLPKLRYLQINSPALLELVPRNFRDIPNLEQLHVLGSPRLTRLEAGLLRSLPRLELINITDSGIHWIHPRAMINLPELKEISLVGNAIIDAGMVGRACMDLPSLSVIRLDRNRINRLGEGSFVDLTVLSRLYLSRNHITEIFAGAFQGVPALKSMDLNHNLIYRIHPEFFPQRIGNALEEIWLINNDLSHVAEIRSVLEALPRLKFLDASHNQLEEIPFGALRGHPTLERLHLNHNRLAFLQRETFTAMPALRELRLKNNSLSNLLETPFWNLPALKGLDLSENYFRHIEPRLFTNLPNLRRLDLSGNAIGLIEPESFLGTPVLEHVNVSGNALSVIHPLTFRHLTNLYELDIGLNRMLEVVPGLPKDIEHLHIQKNRIVALPTVSSQNLALPALRSLDLSSNGIDRISPDTLADLPNLKKLNLSYNTLRLLDDGVFDGLMGLEQLDLRCNRLVTLHGRSFRPLKSLMDVNLRGNRVEVLRPDIFQENTRLQRIDLSRNNLAQIPHATFTNTRDLRELYASHNTLTELPGSLHGLTALRVLDLSFNKLNILSPETLSSLSSLLELKLVRNHIRELREGAFDGLPRLSLIDLENNDLRVIERNAIRALPELQAVRLGRNRLQSIPSGTFTELPLLQSAELQENLIQEIASNAFINVPHLLFLNLSHNHLPDLEYVGLESLHSLEVLDLSYNRLSRVSSESLAAMEWLVELKMDNNRICAVHGSPFDDMPRLRVLSLRSNRMTAVSENTFKRLRSNIAVLDIDGNPLSCSCGMLWLRGWLQQASTEGPRCADGSLFKELRLSRQDCQRERYVEPIHPGCEAEMINVATPSVSSSAFGITETIPLWMNLKDFSTQKPSVSQDSDYLYQYIDYQDMNESDTSTLLPSVSTTISAPTQTVKIIHPSQKPQVQKNTTSSIKKNPVPPSPSSSGFTFFGLPIGLPNLNFNLWGHSARKAERKESSSESSSSSDRPGRGRYRSFPPTEPEIHRGGFVPLPRSQSGFVPIADPRLTYEKHAKHENTSRSLNVSNTSVQERSVLRKSGNSTVTKVEKIVPRTGKPRISFREKEDLPTTSTVIRSTSFESRKILSNVNRISLNASNAVKNSVPIIVEEDSSQEAHETSVSTEIYDGESLEVNTEDIKFIEKPQMEVANKIVWTTPKSVTTETKKITITKETVTAAVEVAPSKEDGSKDWNLEISEHESDPTVLNSTVNSHEKPDHLDIVTETDAEPISHFSAPLTSSTSNPRPKETTMTSRGTEASALSALLIPGGLVPSLGSVNLRPLGRSTITKVASPYISYSTEQSKEKQKLIASAVQRSEIDKTTTENQNDVFVIDDEAKVIDNGPFNWYFQHYNDTNVGPYVGIAYSSAAKIDIYRCVYLKQIISNFSNLFVKSFQAKVPTVVSLISRNKCSTPTSSASSAPISLGICSKVLEVGEPSYKKILVTCSFFLNRQ</sequence>
<dbReference type="Pfam" id="PF13855">
    <property type="entry name" value="LRR_8"/>
    <property type="match status" value="7"/>
</dbReference>
<dbReference type="SMART" id="SM00369">
    <property type="entry name" value="LRR_TYP"/>
    <property type="match status" value="28"/>
</dbReference>
<proteinExistence type="predicted"/>
<evidence type="ECO:0000256" key="3">
    <source>
        <dbReference type="ARBA" id="ARBA00022737"/>
    </source>
</evidence>
<dbReference type="InterPro" id="IPR050333">
    <property type="entry name" value="SLRP"/>
</dbReference>
<dbReference type="InterPro" id="IPR003591">
    <property type="entry name" value="Leu-rich_rpt_typical-subtyp"/>
</dbReference>
<feature type="compositionally biased region" description="Polar residues" evidence="4">
    <location>
        <begin position="1155"/>
        <end position="1167"/>
    </location>
</feature>
<feature type="region of interest" description="Disordered" evidence="4">
    <location>
        <begin position="1034"/>
        <end position="1058"/>
    </location>
</feature>
<accession>A0A151WLH3</accession>
<keyword evidence="1" id="KW-0433">Leucine-rich repeat</keyword>
<dbReference type="InterPro" id="IPR001611">
    <property type="entry name" value="Leu-rich_rpt"/>
</dbReference>
<dbReference type="PROSITE" id="PS51450">
    <property type="entry name" value="LRR"/>
    <property type="match status" value="4"/>
</dbReference>
<evidence type="ECO:0000313" key="8">
    <source>
        <dbReference type="Proteomes" id="UP000075809"/>
    </source>
</evidence>
<dbReference type="SMART" id="SM00364">
    <property type="entry name" value="LRR_BAC"/>
    <property type="match status" value="10"/>
</dbReference>
<dbReference type="Pfam" id="PF00560">
    <property type="entry name" value="LRR_1"/>
    <property type="match status" value="2"/>
</dbReference>
<evidence type="ECO:0000256" key="1">
    <source>
        <dbReference type="ARBA" id="ARBA00022614"/>
    </source>
</evidence>
<keyword evidence="3" id="KW-0677">Repeat</keyword>